<proteinExistence type="predicted"/>
<accession>A0ABW5TBW6</accession>
<feature type="transmembrane region" description="Helical" evidence="1">
    <location>
        <begin position="99"/>
        <end position="118"/>
    </location>
</feature>
<comment type="caution">
    <text evidence="2">The sequence shown here is derived from an EMBL/GenBank/DDBJ whole genome shotgun (WGS) entry which is preliminary data.</text>
</comment>
<reference evidence="3" key="1">
    <citation type="journal article" date="2019" name="Int. J. Syst. Evol. Microbiol.">
        <title>The Global Catalogue of Microorganisms (GCM) 10K type strain sequencing project: providing services to taxonomists for standard genome sequencing and annotation.</title>
        <authorList>
            <consortium name="The Broad Institute Genomics Platform"/>
            <consortium name="The Broad Institute Genome Sequencing Center for Infectious Disease"/>
            <person name="Wu L."/>
            <person name="Ma J."/>
        </authorList>
    </citation>
    <scope>NUCLEOTIDE SEQUENCE [LARGE SCALE GENOMIC DNA]</scope>
    <source>
        <strain evidence="3">KCTC 42398</strain>
    </source>
</reference>
<feature type="transmembrane region" description="Helical" evidence="1">
    <location>
        <begin position="251"/>
        <end position="271"/>
    </location>
</feature>
<protein>
    <recommendedName>
        <fullName evidence="4">Prenyltransferase</fullName>
    </recommendedName>
</protein>
<dbReference type="EMBL" id="JBHULY010000025">
    <property type="protein sequence ID" value="MFD2726754.1"/>
    <property type="molecule type" value="Genomic_DNA"/>
</dbReference>
<evidence type="ECO:0008006" key="4">
    <source>
        <dbReference type="Google" id="ProtNLM"/>
    </source>
</evidence>
<feature type="transmembrane region" description="Helical" evidence="1">
    <location>
        <begin position="159"/>
        <end position="179"/>
    </location>
</feature>
<dbReference type="RefSeq" id="WP_380291993.1">
    <property type="nucleotide sequence ID" value="NZ_JBHULY010000025.1"/>
</dbReference>
<keyword evidence="1" id="KW-0812">Transmembrane</keyword>
<name>A0ABW5TBW6_9FLAO</name>
<keyword evidence="1" id="KW-1133">Transmembrane helix</keyword>
<sequence>MSFLKQLFNFYINSSIHVALAVYALVWITLLKLGVDYNENLLYFIFYASITGYNFVKYFGIARFHHRRLADYLKWIQVFSFICFVLMCYYGFYLELKTLAVSLVMSVLTFLYAIPLSSNRRFTLRNINGLKVYVIAFTWAGVTVMLPVVELNLEMNADIVLMMLQRFLFIVVLMLPFEIRDLKYDTASLATLPQKLGIKGAKRLGVFLLALFFVLEFFKDETRLSYIFVMLVIAIITGIFVAFSKVSQGKYYSAFWVESLPIIWLGLLLLFR</sequence>
<evidence type="ECO:0000313" key="2">
    <source>
        <dbReference type="EMBL" id="MFD2726754.1"/>
    </source>
</evidence>
<feature type="transmembrane region" description="Helical" evidence="1">
    <location>
        <begin position="224"/>
        <end position="244"/>
    </location>
</feature>
<feature type="transmembrane region" description="Helical" evidence="1">
    <location>
        <begin position="72"/>
        <end position="93"/>
    </location>
</feature>
<feature type="transmembrane region" description="Helical" evidence="1">
    <location>
        <begin position="7"/>
        <end position="29"/>
    </location>
</feature>
<gene>
    <name evidence="2" type="ORF">ACFSR8_11070</name>
</gene>
<dbReference type="Proteomes" id="UP001597476">
    <property type="component" value="Unassembled WGS sequence"/>
</dbReference>
<evidence type="ECO:0000313" key="3">
    <source>
        <dbReference type="Proteomes" id="UP001597476"/>
    </source>
</evidence>
<keyword evidence="1" id="KW-0472">Membrane</keyword>
<keyword evidence="3" id="KW-1185">Reference proteome</keyword>
<feature type="transmembrane region" description="Helical" evidence="1">
    <location>
        <begin position="130"/>
        <end position="153"/>
    </location>
</feature>
<evidence type="ECO:0000256" key="1">
    <source>
        <dbReference type="SAM" id="Phobius"/>
    </source>
</evidence>
<organism evidence="2 3">
    <name type="scientific">Hyunsoonleella rubra</name>
    <dbReference type="NCBI Taxonomy" id="1737062"/>
    <lineage>
        <taxon>Bacteria</taxon>
        <taxon>Pseudomonadati</taxon>
        <taxon>Bacteroidota</taxon>
        <taxon>Flavobacteriia</taxon>
        <taxon>Flavobacteriales</taxon>
        <taxon>Flavobacteriaceae</taxon>
    </lineage>
</organism>
<feature type="transmembrane region" description="Helical" evidence="1">
    <location>
        <begin position="41"/>
        <end position="60"/>
    </location>
</feature>